<dbReference type="PANTHER" id="PTHR47947">
    <property type="entry name" value="CYTOCHROME P450 82C3-RELATED"/>
    <property type="match status" value="1"/>
</dbReference>
<dbReference type="Proteomes" id="UP001154282">
    <property type="component" value="Unassembled WGS sequence"/>
</dbReference>
<dbReference type="GO" id="GO:0004497">
    <property type="term" value="F:monooxygenase activity"/>
    <property type="evidence" value="ECO:0007669"/>
    <property type="project" value="UniProtKB-KW"/>
</dbReference>
<keyword evidence="2 10" id="KW-0349">Heme</keyword>
<dbReference type="PANTHER" id="PTHR47947:SF1">
    <property type="entry name" value="CYTOCHROME P450 82E3"/>
    <property type="match status" value="1"/>
</dbReference>
<evidence type="ECO:0000256" key="2">
    <source>
        <dbReference type="ARBA" id="ARBA00022617"/>
    </source>
</evidence>
<keyword evidence="13" id="KW-1185">Reference proteome</keyword>
<keyword evidence="4 10" id="KW-0479">Metal-binding</keyword>
<dbReference type="InterPro" id="IPR017972">
    <property type="entry name" value="Cyt_P450_CS"/>
</dbReference>
<gene>
    <name evidence="12" type="ORF">LITE_LOCUS21710</name>
</gene>
<dbReference type="PROSITE" id="PS00086">
    <property type="entry name" value="CYTOCHROME_P450"/>
    <property type="match status" value="1"/>
</dbReference>
<evidence type="ECO:0000256" key="7">
    <source>
        <dbReference type="ARBA" id="ARBA00023004"/>
    </source>
</evidence>
<evidence type="ECO:0000256" key="6">
    <source>
        <dbReference type="ARBA" id="ARBA00023002"/>
    </source>
</evidence>
<evidence type="ECO:0000256" key="3">
    <source>
        <dbReference type="ARBA" id="ARBA00022692"/>
    </source>
</evidence>
<dbReference type="Pfam" id="PF00067">
    <property type="entry name" value="p450"/>
    <property type="match status" value="2"/>
</dbReference>
<keyword evidence="8 11" id="KW-0503">Monooxygenase</keyword>
<evidence type="ECO:0000256" key="10">
    <source>
        <dbReference type="PIRSR" id="PIRSR602401-1"/>
    </source>
</evidence>
<comment type="caution">
    <text evidence="12">The sequence shown here is derived from an EMBL/GenBank/DDBJ whole genome shotgun (WGS) entry which is preliminary data.</text>
</comment>
<name>A0AAV0L2B4_9ROSI</name>
<accession>A0AAV0L2B4</accession>
<evidence type="ECO:0000313" key="12">
    <source>
        <dbReference type="EMBL" id="CAI0428542.1"/>
    </source>
</evidence>
<evidence type="ECO:0008006" key="14">
    <source>
        <dbReference type="Google" id="ProtNLM"/>
    </source>
</evidence>
<keyword evidence="6 11" id="KW-0560">Oxidoreductase</keyword>
<evidence type="ECO:0000313" key="13">
    <source>
        <dbReference type="Proteomes" id="UP001154282"/>
    </source>
</evidence>
<comment type="cofactor">
    <cofactor evidence="10">
        <name>heme</name>
        <dbReference type="ChEBI" id="CHEBI:30413"/>
    </cofactor>
</comment>
<comment type="subcellular location">
    <subcellularLocation>
        <location evidence="1">Membrane</location>
        <topology evidence="1">Single-pass membrane protein</topology>
    </subcellularLocation>
</comment>
<dbReference type="InterPro" id="IPR050651">
    <property type="entry name" value="Plant_Cytochrome_P450_Monoox"/>
</dbReference>
<keyword evidence="3" id="KW-0812">Transmembrane</keyword>
<keyword evidence="9" id="KW-0472">Membrane</keyword>
<dbReference type="AlphaFoldDB" id="A0AAV0L2B4"/>
<evidence type="ECO:0000256" key="11">
    <source>
        <dbReference type="RuleBase" id="RU000461"/>
    </source>
</evidence>
<evidence type="ECO:0000256" key="8">
    <source>
        <dbReference type="ARBA" id="ARBA00023033"/>
    </source>
</evidence>
<reference evidence="12" key="1">
    <citation type="submission" date="2022-08" db="EMBL/GenBank/DDBJ databases">
        <authorList>
            <person name="Gutierrez-Valencia J."/>
        </authorList>
    </citation>
    <scope>NUCLEOTIDE SEQUENCE</scope>
</reference>
<dbReference type="GO" id="GO:0005506">
    <property type="term" value="F:iron ion binding"/>
    <property type="evidence" value="ECO:0007669"/>
    <property type="project" value="InterPro"/>
</dbReference>
<feature type="binding site" description="axial binding residue" evidence="10">
    <location>
        <position position="278"/>
    </location>
    <ligand>
        <name>heme</name>
        <dbReference type="ChEBI" id="CHEBI:30413"/>
    </ligand>
    <ligandPart>
        <name>Fe</name>
        <dbReference type="ChEBI" id="CHEBI:18248"/>
    </ligandPart>
</feature>
<dbReference type="InterPro" id="IPR001128">
    <property type="entry name" value="Cyt_P450"/>
</dbReference>
<dbReference type="Gene3D" id="1.10.630.10">
    <property type="entry name" value="Cytochrome P450"/>
    <property type="match status" value="2"/>
</dbReference>
<comment type="similarity">
    <text evidence="11">Belongs to the cytochrome P450 family.</text>
</comment>
<proteinExistence type="inferred from homology"/>
<keyword evidence="7 10" id="KW-0408">Iron</keyword>
<sequence>MVSDPKVVKECFTTHDRALSSRPRTSTGKFLLFDNAGFGVSPYGAYWRTIRKLAVTHLVSHDGLRATEHVRQSEVDSLVSHLCSVIRKGNDDDDDQAGTVVAMNAVFESLTLNVTTRIMAGRKSHVFDDDNSSDQEDINEEAETKRIGRLIKEFMKLAGLPVISDVIPLLSWTRGLAGSVKAMRRVAADFEPILSNWISQHEAVSAAAADNRHQDVIHVLLSSIKGDYYDEVFGHIPREKAINGTIMDQQHKLQLKPEYLIGNKNFEYAPFGKGRRACPGVPMANQVIHLTLATLLQGFLLTVPGDDGHVDMTEHYTLALQKATPLQVQILPRLLPHLYPSME</sequence>
<evidence type="ECO:0000256" key="5">
    <source>
        <dbReference type="ARBA" id="ARBA00022989"/>
    </source>
</evidence>
<dbReference type="GO" id="GO:0020037">
    <property type="term" value="F:heme binding"/>
    <property type="evidence" value="ECO:0007669"/>
    <property type="project" value="InterPro"/>
</dbReference>
<dbReference type="PRINTS" id="PR00463">
    <property type="entry name" value="EP450I"/>
</dbReference>
<organism evidence="12 13">
    <name type="scientific">Linum tenue</name>
    <dbReference type="NCBI Taxonomy" id="586396"/>
    <lineage>
        <taxon>Eukaryota</taxon>
        <taxon>Viridiplantae</taxon>
        <taxon>Streptophyta</taxon>
        <taxon>Embryophyta</taxon>
        <taxon>Tracheophyta</taxon>
        <taxon>Spermatophyta</taxon>
        <taxon>Magnoliopsida</taxon>
        <taxon>eudicotyledons</taxon>
        <taxon>Gunneridae</taxon>
        <taxon>Pentapetalae</taxon>
        <taxon>rosids</taxon>
        <taxon>fabids</taxon>
        <taxon>Malpighiales</taxon>
        <taxon>Linaceae</taxon>
        <taxon>Linum</taxon>
    </lineage>
</organism>
<dbReference type="SUPFAM" id="SSF48264">
    <property type="entry name" value="Cytochrome P450"/>
    <property type="match status" value="1"/>
</dbReference>
<dbReference type="GO" id="GO:0016705">
    <property type="term" value="F:oxidoreductase activity, acting on paired donors, with incorporation or reduction of molecular oxygen"/>
    <property type="evidence" value="ECO:0007669"/>
    <property type="project" value="InterPro"/>
</dbReference>
<protein>
    <recommendedName>
        <fullName evidence="14">Cytochrome P450</fullName>
    </recommendedName>
</protein>
<dbReference type="InterPro" id="IPR036396">
    <property type="entry name" value="Cyt_P450_sf"/>
</dbReference>
<dbReference type="GO" id="GO:0016020">
    <property type="term" value="C:membrane"/>
    <property type="evidence" value="ECO:0007669"/>
    <property type="project" value="UniProtKB-SubCell"/>
</dbReference>
<keyword evidence="5" id="KW-1133">Transmembrane helix</keyword>
<evidence type="ECO:0000256" key="1">
    <source>
        <dbReference type="ARBA" id="ARBA00004167"/>
    </source>
</evidence>
<evidence type="ECO:0000256" key="9">
    <source>
        <dbReference type="ARBA" id="ARBA00023136"/>
    </source>
</evidence>
<dbReference type="InterPro" id="IPR002401">
    <property type="entry name" value="Cyt_P450_E_grp-I"/>
</dbReference>
<dbReference type="EMBL" id="CAMGYJ010000006">
    <property type="protein sequence ID" value="CAI0428542.1"/>
    <property type="molecule type" value="Genomic_DNA"/>
</dbReference>
<evidence type="ECO:0000256" key="4">
    <source>
        <dbReference type="ARBA" id="ARBA00022723"/>
    </source>
</evidence>